<evidence type="ECO:0000256" key="5">
    <source>
        <dbReference type="ARBA" id="ARBA00022490"/>
    </source>
</evidence>
<dbReference type="PROSITE" id="PS51192">
    <property type="entry name" value="HELICASE_ATP_BIND_1"/>
    <property type="match status" value="1"/>
</dbReference>
<dbReference type="NCBIfam" id="TIGR00963">
    <property type="entry name" value="secA"/>
    <property type="match status" value="1"/>
</dbReference>
<evidence type="ECO:0000259" key="15">
    <source>
        <dbReference type="PROSITE" id="PS51194"/>
    </source>
</evidence>
<gene>
    <name evidence="17" type="primary">secA2</name>
    <name evidence="12" type="synonym">secA</name>
    <name evidence="17" type="ORF">ACFQPF_15570</name>
</gene>
<dbReference type="Gene3D" id="1.10.3060.10">
    <property type="entry name" value="Helical scaffold and wing domains of SecA"/>
    <property type="match status" value="1"/>
</dbReference>
<feature type="domain" description="Helicase C-terminal" evidence="15">
    <location>
        <begin position="400"/>
        <end position="567"/>
    </location>
</feature>
<keyword evidence="4 12" id="KW-1003">Cell membrane</keyword>
<comment type="similarity">
    <text evidence="2 12 13">Belongs to the SecA family.</text>
</comment>
<evidence type="ECO:0000256" key="6">
    <source>
        <dbReference type="ARBA" id="ARBA00022741"/>
    </source>
</evidence>
<evidence type="ECO:0000256" key="4">
    <source>
        <dbReference type="ARBA" id="ARBA00022475"/>
    </source>
</evidence>
<evidence type="ECO:0000256" key="10">
    <source>
        <dbReference type="ARBA" id="ARBA00023010"/>
    </source>
</evidence>
<dbReference type="SMART" id="SM00958">
    <property type="entry name" value="SecA_PP_bind"/>
    <property type="match status" value="1"/>
</dbReference>
<evidence type="ECO:0000256" key="3">
    <source>
        <dbReference type="ARBA" id="ARBA00022448"/>
    </source>
</evidence>
<dbReference type="InterPro" id="IPR020937">
    <property type="entry name" value="SecA_CS"/>
</dbReference>
<dbReference type="SMART" id="SM00957">
    <property type="entry name" value="SecA_DEAD"/>
    <property type="match status" value="1"/>
</dbReference>
<evidence type="ECO:0000313" key="17">
    <source>
        <dbReference type="EMBL" id="MFC7373059.1"/>
    </source>
</evidence>
<dbReference type="SMART" id="SM00490">
    <property type="entry name" value="HELICc"/>
    <property type="match status" value="1"/>
</dbReference>
<dbReference type="NCBIfam" id="TIGR04397">
    <property type="entry name" value="SecA2_Bac_anthr"/>
    <property type="match status" value="1"/>
</dbReference>
<evidence type="ECO:0000256" key="8">
    <source>
        <dbReference type="ARBA" id="ARBA00022927"/>
    </source>
</evidence>
<evidence type="ECO:0000256" key="1">
    <source>
        <dbReference type="ARBA" id="ARBA00004170"/>
    </source>
</evidence>
<feature type="binding site" evidence="12">
    <location>
        <position position="83"/>
    </location>
    <ligand>
        <name>ATP</name>
        <dbReference type="ChEBI" id="CHEBI:30616"/>
    </ligand>
</feature>
<accession>A0ABW2NYM9</accession>
<keyword evidence="10 12" id="KW-0811">Translocation</keyword>
<dbReference type="PROSITE" id="PS51196">
    <property type="entry name" value="SECA_MOTOR_DEAD"/>
    <property type="match status" value="1"/>
</dbReference>
<evidence type="ECO:0000259" key="14">
    <source>
        <dbReference type="PROSITE" id="PS51192"/>
    </source>
</evidence>
<dbReference type="Proteomes" id="UP001596549">
    <property type="component" value="Unassembled WGS sequence"/>
</dbReference>
<dbReference type="InterPro" id="IPR014001">
    <property type="entry name" value="Helicase_ATP-bd"/>
</dbReference>
<dbReference type="InterPro" id="IPR036266">
    <property type="entry name" value="SecA_Wing/Scaffold_sf"/>
</dbReference>
<name>A0ABW2NYM9_9BACL</name>
<dbReference type="SUPFAM" id="SSF81767">
    <property type="entry name" value="Pre-protein crosslinking domain of SecA"/>
    <property type="match status" value="1"/>
</dbReference>
<evidence type="ECO:0000256" key="11">
    <source>
        <dbReference type="ARBA" id="ARBA00023136"/>
    </source>
</evidence>
<evidence type="ECO:0000256" key="13">
    <source>
        <dbReference type="RuleBase" id="RU003874"/>
    </source>
</evidence>
<feature type="binding site" evidence="12">
    <location>
        <begin position="101"/>
        <end position="105"/>
    </location>
    <ligand>
        <name>ATP</name>
        <dbReference type="ChEBI" id="CHEBI:30616"/>
    </ligand>
</feature>
<evidence type="ECO:0000256" key="9">
    <source>
        <dbReference type="ARBA" id="ARBA00022967"/>
    </source>
</evidence>
<keyword evidence="8 12" id="KW-0653">Protein transport</keyword>
<dbReference type="PROSITE" id="PS01312">
    <property type="entry name" value="SECA"/>
    <property type="match status" value="1"/>
</dbReference>
<comment type="function">
    <text evidence="12">Part of the Sec protein translocase complex. Interacts with the SecYEG preprotein conducting channel. Has a central role in coupling the hydrolysis of ATP to the transfer of proteins into and across the cell membrane, serving as an ATP-driven molecular motor driving the stepwise translocation of polypeptide chains across the membrane.</text>
</comment>
<protein>
    <recommendedName>
        <fullName evidence="12 13">Protein translocase subunit SecA</fullName>
        <ecNumber evidence="12">7.4.2.8</ecNumber>
    </recommendedName>
</protein>
<keyword evidence="3 12" id="KW-0813">Transport</keyword>
<feature type="domain" description="Helicase ATP-binding" evidence="14">
    <location>
        <begin position="85"/>
        <end position="242"/>
    </location>
</feature>
<dbReference type="PANTHER" id="PTHR30612">
    <property type="entry name" value="SECA INNER MEMBRANE COMPONENT OF SEC PROTEIN SECRETION SYSTEM"/>
    <property type="match status" value="1"/>
</dbReference>
<dbReference type="InterPro" id="IPR036670">
    <property type="entry name" value="SecA_X-link_sf"/>
</dbReference>
<dbReference type="InterPro" id="IPR001650">
    <property type="entry name" value="Helicase_C-like"/>
</dbReference>
<dbReference type="InterPro" id="IPR014018">
    <property type="entry name" value="SecA_motor_DEAD"/>
</dbReference>
<dbReference type="InterPro" id="IPR011130">
    <property type="entry name" value="SecA_preprotein_X-link_dom"/>
</dbReference>
<sequence>MLGTLKKVFQGQDVKRLSKIANQINEIEKTIETLSDEQLQDKTTEFRERLQAGETLDHIKPEAFAVIREAARRILGQRHYDVQLIGGLALHEGMIAEMHTGEGKTLVASLPSYLNALTGKGVHVITVNEYLARRDYEIMGQIHRFLGLTVGLNHSKLGVPEKQEAYSADITYGTGNEFGFDYLRDHMVTDQSAKVQRELHYAIIDEADSILIDEARTPLIIASHSDLSAELFALTSKVVKPFVKDIDFKSELDTMQIFLTEEGAAKIENLFDVQNLYSQEHQLLYHFVMTSLRAQFLMKKDVDYIIRNGEAMLVDSFTGRVMEGRSYTDGLQQAIEAKEGLEIRDENETQASITIQNYFRLYDKVSGMSGTVMTEKDEFFQTYGLHVAEIPTNKPKQRVDMEDLLYATAESKYAKVIHDVKHYHELGRPVLIGTTSIQQSEYISSLLQDAGLTHHLLNAKTEEQEAAIISLAGQKGQIMIATNMAGRGTDILLGEGVREIGGLHIIGTEKHESRRIDNQLRGRAGRQGDPGSSQFILSLEDELFKKIEPEQLEKLLKKLKTNSLGLVSNPEPVKFVNDVQRLIETSLFSMRANVLKLDDTADQQRRAVYSQRNDILMTDDSLQLYKDRLKQSLNNLLQNEEWTAQEWHAAALQLLPSSILPEFSAQMDEIEIKDLIEQSYHKYTKQLDELTLSEEEAQSLKTAVLRKLDVHWLSHLKDMEQLKDGIHLRGYSQEDPYRIYEREGYEMFLNMLDTANAEACADILIRMNSMTIDSENGGHSDDSH</sequence>
<reference evidence="18" key="1">
    <citation type="journal article" date="2019" name="Int. J. Syst. Evol. Microbiol.">
        <title>The Global Catalogue of Microorganisms (GCM) 10K type strain sequencing project: providing services to taxonomists for standard genome sequencing and annotation.</title>
        <authorList>
            <consortium name="The Broad Institute Genomics Platform"/>
            <consortium name="The Broad Institute Genome Sequencing Center for Infectious Disease"/>
            <person name="Wu L."/>
            <person name="Ma J."/>
        </authorList>
    </citation>
    <scope>NUCLEOTIDE SEQUENCE [LARGE SCALE GENOMIC DNA]</scope>
    <source>
        <strain evidence="18">NBRC 106396</strain>
    </source>
</reference>
<comment type="caution">
    <text evidence="17">The sequence shown here is derived from an EMBL/GenBank/DDBJ whole genome shotgun (WGS) entry which is preliminary data.</text>
</comment>
<keyword evidence="5 12" id="KW-0963">Cytoplasm</keyword>
<dbReference type="InterPro" id="IPR030908">
    <property type="entry name" value="SecA2_Bac_anthr"/>
</dbReference>
<dbReference type="Pfam" id="PF01043">
    <property type="entry name" value="SecA_PP_bind"/>
    <property type="match status" value="1"/>
</dbReference>
<dbReference type="RefSeq" id="WP_379750627.1">
    <property type="nucleotide sequence ID" value="NZ_JBHTCP010000049.1"/>
</dbReference>
<dbReference type="EC" id="7.4.2.8" evidence="12"/>
<keyword evidence="7 12" id="KW-0067">ATP-binding</keyword>
<dbReference type="PANTHER" id="PTHR30612:SF0">
    <property type="entry name" value="CHLOROPLAST PROTEIN-TRANSPORTING ATPASE"/>
    <property type="match status" value="1"/>
</dbReference>
<dbReference type="CDD" id="cd17928">
    <property type="entry name" value="DEXDc_SecA"/>
    <property type="match status" value="1"/>
</dbReference>
<evidence type="ECO:0000313" key="18">
    <source>
        <dbReference type="Proteomes" id="UP001596549"/>
    </source>
</evidence>
<evidence type="ECO:0000256" key="7">
    <source>
        <dbReference type="ARBA" id="ARBA00022840"/>
    </source>
</evidence>
<keyword evidence="9 12" id="KW-1278">Translocase</keyword>
<dbReference type="InterPro" id="IPR011116">
    <property type="entry name" value="SecA_Wing/Scaffold"/>
</dbReference>
<dbReference type="EMBL" id="JBHTCP010000049">
    <property type="protein sequence ID" value="MFC7373059.1"/>
    <property type="molecule type" value="Genomic_DNA"/>
</dbReference>
<dbReference type="Gene3D" id="3.90.1440.10">
    <property type="entry name" value="SecA, preprotein cross-linking domain"/>
    <property type="match status" value="1"/>
</dbReference>
<keyword evidence="11 12" id="KW-0472">Membrane</keyword>
<comment type="subunit">
    <text evidence="12">Monomer and homodimer. Part of the essential Sec protein translocation apparatus which comprises SecA, SecYEG and auxiliary proteins SecDF. Other proteins may also be involved.</text>
</comment>
<dbReference type="SUPFAM" id="SSF81886">
    <property type="entry name" value="Helical scaffold and wing domains of SecA"/>
    <property type="match status" value="1"/>
</dbReference>
<dbReference type="InterPro" id="IPR044722">
    <property type="entry name" value="SecA_SF2_C"/>
</dbReference>
<dbReference type="Gene3D" id="3.40.50.300">
    <property type="entry name" value="P-loop containing nucleotide triphosphate hydrolases"/>
    <property type="match status" value="3"/>
</dbReference>
<dbReference type="Pfam" id="PF21090">
    <property type="entry name" value="P-loop_SecA"/>
    <property type="match status" value="2"/>
</dbReference>
<dbReference type="NCBIfam" id="NF006630">
    <property type="entry name" value="PRK09200.1"/>
    <property type="match status" value="1"/>
</dbReference>
<evidence type="ECO:0000259" key="16">
    <source>
        <dbReference type="PROSITE" id="PS51196"/>
    </source>
</evidence>
<dbReference type="PROSITE" id="PS51194">
    <property type="entry name" value="HELICASE_CTER"/>
    <property type="match status" value="1"/>
</dbReference>
<dbReference type="Pfam" id="PF07517">
    <property type="entry name" value="SecA_DEAD"/>
    <property type="match status" value="1"/>
</dbReference>
<comment type="catalytic activity">
    <reaction evidence="12">
        <text>ATP + H2O + cellular proteinSide 1 = ADP + phosphate + cellular proteinSide 2.</text>
        <dbReference type="EC" id="7.4.2.8"/>
    </reaction>
</comment>
<dbReference type="PRINTS" id="PR00906">
    <property type="entry name" value="SECA"/>
</dbReference>
<dbReference type="InterPro" id="IPR027417">
    <property type="entry name" value="P-loop_NTPase"/>
</dbReference>
<proteinExistence type="inferred from homology"/>
<evidence type="ECO:0000256" key="12">
    <source>
        <dbReference type="HAMAP-Rule" id="MF_01382"/>
    </source>
</evidence>
<dbReference type="Pfam" id="PF07516">
    <property type="entry name" value="SecA_SW"/>
    <property type="match status" value="1"/>
</dbReference>
<dbReference type="HAMAP" id="MF_01382">
    <property type="entry name" value="SecA"/>
    <property type="match status" value="1"/>
</dbReference>
<keyword evidence="18" id="KW-1185">Reference proteome</keyword>
<evidence type="ECO:0000256" key="2">
    <source>
        <dbReference type="ARBA" id="ARBA00007650"/>
    </source>
</evidence>
<dbReference type="SUPFAM" id="SSF52540">
    <property type="entry name" value="P-loop containing nucleoside triphosphate hydrolases"/>
    <property type="match status" value="2"/>
</dbReference>
<keyword evidence="6 12" id="KW-0547">Nucleotide-binding</keyword>
<dbReference type="InterPro" id="IPR000185">
    <property type="entry name" value="SecA"/>
</dbReference>
<dbReference type="InterPro" id="IPR011115">
    <property type="entry name" value="SecA_DEAD"/>
</dbReference>
<feature type="binding site" evidence="12">
    <location>
        <position position="490"/>
    </location>
    <ligand>
        <name>ATP</name>
        <dbReference type="ChEBI" id="CHEBI:30616"/>
    </ligand>
</feature>
<comment type="subcellular location">
    <subcellularLocation>
        <location evidence="12">Cell membrane</location>
        <topology evidence="12">Peripheral membrane protein</topology>
        <orientation evidence="12">Cytoplasmic side</orientation>
    </subcellularLocation>
    <subcellularLocation>
        <location evidence="12">Cytoplasm</location>
    </subcellularLocation>
    <subcellularLocation>
        <location evidence="1">Membrane</location>
        <topology evidence="1">Peripheral membrane protein</topology>
    </subcellularLocation>
    <text evidence="12">Distribution is 50-50.</text>
</comment>
<organism evidence="17 18">
    <name type="scientific">Fictibacillus iocasae</name>
    <dbReference type="NCBI Taxonomy" id="2715437"/>
    <lineage>
        <taxon>Bacteria</taxon>
        <taxon>Bacillati</taxon>
        <taxon>Bacillota</taxon>
        <taxon>Bacilli</taxon>
        <taxon>Bacillales</taxon>
        <taxon>Fictibacillaceae</taxon>
        <taxon>Fictibacillus</taxon>
    </lineage>
</organism>
<feature type="domain" description="SecA family profile" evidence="16">
    <location>
        <begin position="1"/>
        <end position="568"/>
    </location>
</feature>
<dbReference type="CDD" id="cd18803">
    <property type="entry name" value="SF2_C_secA"/>
    <property type="match status" value="1"/>
</dbReference>